<gene>
    <name evidence="4" type="primary">MCTP1</name>
    <name evidence="4" type="ORF">SNAT2548_LOCUS9732</name>
</gene>
<dbReference type="AlphaFoldDB" id="A0A812KRN5"/>
<dbReference type="GO" id="GO:0005509">
    <property type="term" value="F:calcium ion binding"/>
    <property type="evidence" value="ECO:0007669"/>
    <property type="project" value="TreeGrafter"/>
</dbReference>
<evidence type="ECO:0000256" key="1">
    <source>
        <dbReference type="ARBA" id="ARBA00022723"/>
    </source>
</evidence>
<accession>A0A812KRN5</accession>
<dbReference type="InterPro" id="IPR000008">
    <property type="entry name" value="C2_dom"/>
</dbReference>
<keyword evidence="1" id="KW-0479">Metal-binding</keyword>
<evidence type="ECO:0000259" key="3">
    <source>
        <dbReference type="PROSITE" id="PS50004"/>
    </source>
</evidence>
<dbReference type="PANTHER" id="PTHR45911">
    <property type="entry name" value="C2 DOMAIN-CONTAINING PROTEIN"/>
    <property type="match status" value="1"/>
</dbReference>
<dbReference type="OrthoDB" id="5973539at2759"/>
<dbReference type="Proteomes" id="UP000604046">
    <property type="component" value="Unassembled WGS sequence"/>
</dbReference>
<sequence>MHSKVRNTLTPVWDEEFDFAVSPHAMTEELGISFEIVGLRVAVYDSDGPFNSFSGSNDFMGGAALDIAGQKHGRAISHELELGGILTRKASGRKPRLTIAITIYRDHVPRPPPRQLMLRQSLVHVSYIQQVYGVVVKAADLPNTEMIGLSDPFCIVRAVLISGQVVELHRTKVVNDTLKPVWQEAFQAAFTELDQPLLLLFDLWDEDDPSKPLDDGGAQHLGSAVAWDPTSWGLEVRRLLIVRCSCSFPCVRNLKPEASLQRGSPSYAGNSSIDQDLMGGRICRYLCCCPDVEEMARMQGLAWSL</sequence>
<organism evidence="4 5">
    <name type="scientific">Symbiodinium natans</name>
    <dbReference type="NCBI Taxonomy" id="878477"/>
    <lineage>
        <taxon>Eukaryota</taxon>
        <taxon>Sar</taxon>
        <taxon>Alveolata</taxon>
        <taxon>Dinophyceae</taxon>
        <taxon>Suessiales</taxon>
        <taxon>Symbiodiniaceae</taxon>
        <taxon>Symbiodinium</taxon>
    </lineage>
</organism>
<comment type="caution">
    <text evidence="4">The sequence shown here is derived from an EMBL/GenBank/DDBJ whole genome shotgun (WGS) entry which is preliminary data.</text>
</comment>
<evidence type="ECO:0000313" key="4">
    <source>
        <dbReference type="EMBL" id="CAE7233269.1"/>
    </source>
</evidence>
<proteinExistence type="predicted"/>
<dbReference type="SUPFAM" id="SSF49562">
    <property type="entry name" value="C2 domain (Calcium/lipid-binding domain, CaLB)"/>
    <property type="match status" value="2"/>
</dbReference>
<reference evidence="4" key="1">
    <citation type="submission" date="2021-02" db="EMBL/GenBank/DDBJ databases">
        <authorList>
            <person name="Dougan E. K."/>
            <person name="Rhodes N."/>
            <person name="Thang M."/>
            <person name="Chan C."/>
        </authorList>
    </citation>
    <scope>NUCLEOTIDE SEQUENCE</scope>
</reference>
<feature type="domain" description="C2" evidence="3">
    <location>
        <begin position="112"/>
        <end position="240"/>
    </location>
</feature>
<dbReference type="PROSITE" id="PS50004">
    <property type="entry name" value="C2"/>
    <property type="match status" value="2"/>
</dbReference>
<evidence type="ECO:0000256" key="2">
    <source>
        <dbReference type="ARBA" id="ARBA00022837"/>
    </source>
</evidence>
<feature type="domain" description="C2" evidence="3">
    <location>
        <begin position="1"/>
        <end position="80"/>
    </location>
</feature>
<keyword evidence="5" id="KW-1185">Reference proteome</keyword>
<dbReference type="Pfam" id="PF00168">
    <property type="entry name" value="C2"/>
    <property type="match status" value="2"/>
</dbReference>
<dbReference type="SMART" id="SM00239">
    <property type="entry name" value="C2"/>
    <property type="match status" value="2"/>
</dbReference>
<keyword evidence="2" id="KW-0106">Calcium</keyword>
<dbReference type="Gene3D" id="2.60.40.150">
    <property type="entry name" value="C2 domain"/>
    <property type="match status" value="2"/>
</dbReference>
<dbReference type="EMBL" id="CAJNDS010000779">
    <property type="protein sequence ID" value="CAE7233269.1"/>
    <property type="molecule type" value="Genomic_DNA"/>
</dbReference>
<dbReference type="CDD" id="cd00030">
    <property type="entry name" value="C2"/>
    <property type="match status" value="2"/>
</dbReference>
<evidence type="ECO:0000313" key="5">
    <source>
        <dbReference type="Proteomes" id="UP000604046"/>
    </source>
</evidence>
<dbReference type="PANTHER" id="PTHR45911:SF4">
    <property type="entry name" value="MULTIPLE C2 AND TRANSMEMBRANE DOMAIN-CONTAINING PROTEIN"/>
    <property type="match status" value="1"/>
</dbReference>
<dbReference type="GO" id="GO:0016020">
    <property type="term" value="C:membrane"/>
    <property type="evidence" value="ECO:0007669"/>
    <property type="project" value="TreeGrafter"/>
</dbReference>
<dbReference type="InterPro" id="IPR035892">
    <property type="entry name" value="C2_domain_sf"/>
</dbReference>
<name>A0A812KRN5_9DINO</name>
<protein>
    <submittedName>
        <fullName evidence="4">MCTP1 protein</fullName>
    </submittedName>
</protein>